<dbReference type="AlphaFoldDB" id="A0A1D7UVM1"/>
<dbReference type="Proteomes" id="UP000094197">
    <property type="component" value="Chromosome 1"/>
</dbReference>
<gene>
    <name evidence="2" type="ORF">A0128_06810</name>
</gene>
<organism evidence="2 3">
    <name type="scientific">Leptospira tipperaryensis</name>
    <dbReference type="NCBI Taxonomy" id="2564040"/>
    <lineage>
        <taxon>Bacteria</taxon>
        <taxon>Pseudomonadati</taxon>
        <taxon>Spirochaetota</taxon>
        <taxon>Spirochaetia</taxon>
        <taxon>Leptospirales</taxon>
        <taxon>Leptospiraceae</taxon>
        <taxon>Leptospira</taxon>
    </lineage>
</organism>
<evidence type="ECO:0000313" key="2">
    <source>
        <dbReference type="EMBL" id="AOP33583.1"/>
    </source>
</evidence>
<feature type="transmembrane region" description="Helical" evidence="1">
    <location>
        <begin position="35"/>
        <end position="55"/>
    </location>
</feature>
<accession>A0A1D7UVM1</accession>
<dbReference type="RefSeq" id="WP_069606820.1">
    <property type="nucleotide sequence ID" value="NZ_CP015217.1"/>
</dbReference>
<sequence>MNPIFQALKIGTVFFWILVGSSLSGVFLFGEPLDFLIRAVGIGTFVVHLFEIAYFWFTLKHKSSNPILDALQILVFGVFHMMPLRNKQA</sequence>
<evidence type="ECO:0008006" key="4">
    <source>
        <dbReference type="Google" id="ProtNLM"/>
    </source>
</evidence>
<proteinExistence type="predicted"/>
<keyword evidence="3" id="KW-1185">Reference proteome</keyword>
<feature type="transmembrane region" description="Helical" evidence="1">
    <location>
        <begin position="7"/>
        <end position="29"/>
    </location>
</feature>
<keyword evidence="1" id="KW-0812">Transmembrane</keyword>
<reference evidence="2 3" key="1">
    <citation type="submission" date="2016-04" db="EMBL/GenBank/DDBJ databases">
        <title>Complete genome seqeunce of Leptospira alstonii serovar Room22.</title>
        <authorList>
            <person name="Nally J.E."/>
            <person name="Bayles D.O."/>
            <person name="Hurley D."/>
            <person name="Fanning S."/>
            <person name="McMahon B.J."/>
            <person name="Arent Z."/>
        </authorList>
    </citation>
    <scope>NUCLEOTIDE SEQUENCE [LARGE SCALE GENOMIC DNA]</scope>
    <source>
        <strain evidence="2 3">GWTS #1</strain>
    </source>
</reference>
<evidence type="ECO:0000313" key="3">
    <source>
        <dbReference type="Proteomes" id="UP000094197"/>
    </source>
</evidence>
<keyword evidence="1" id="KW-0472">Membrane</keyword>
<dbReference type="OrthoDB" id="331252at2"/>
<evidence type="ECO:0000256" key="1">
    <source>
        <dbReference type="SAM" id="Phobius"/>
    </source>
</evidence>
<keyword evidence="1" id="KW-1133">Transmembrane helix</keyword>
<dbReference type="EMBL" id="CP015217">
    <property type="protein sequence ID" value="AOP33583.1"/>
    <property type="molecule type" value="Genomic_DNA"/>
</dbReference>
<protein>
    <recommendedName>
        <fullName evidence="4">DUF1145 domain-containing protein</fullName>
    </recommendedName>
</protein>
<dbReference type="KEGG" id="laj:A0128_06810"/>
<name>A0A1D7UVM1_9LEPT</name>